<evidence type="ECO:0000313" key="4">
    <source>
        <dbReference type="EMBL" id="GGC95906.1"/>
    </source>
</evidence>
<dbReference type="PROSITE" id="PS50222">
    <property type="entry name" value="EF_HAND_2"/>
    <property type="match status" value="1"/>
</dbReference>
<evidence type="ECO:0000256" key="1">
    <source>
        <dbReference type="SAM" id="MobiDB-lite"/>
    </source>
</evidence>
<dbReference type="Proteomes" id="UP000637423">
    <property type="component" value="Unassembled WGS sequence"/>
</dbReference>
<feature type="domain" description="EF-hand" evidence="3">
    <location>
        <begin position="92"/>
        <end position="127"/>
    </location>
</feature>
<dbReference type="EMBL" id="BMED01000006">
    <property type="protein sequence ID" value="GGC95906.1"/>
    <property type="molecule type" value="Genomic_DNA"/>
</dbReference>
<dbReference type="GO" id="GO:0005509">
    <property type="term" value="F:calcium ion binding"/>
    <property type="evidence" value="ECO:0007669"/>
    <property type="project" value="InterPro"/>
</dbReference>
<keyword evidence="2" id="KW-0732">Signal</keyword>
<evidence type="ECO:0000259" key="3">
    <source>
        <dbReference type="PROSITE" id="PS50222"/>
    </source>
</evidence>
<dbReference type="InterPro" id="IPR011992">
    <property type="entry name" value="EF-hand-dom_pair"/>
</dbReference>
<organism evidence="4 5">
    <name type="scientific">Undibacterium terreum</name>
    <dbReference type="NCBI Taxonomy" id="1224302"/>
    <lineage>
        <taxon>Bacteria</taxon>
        <taxon>Pseudomonadati</taxon>
        <taxon>Pseudomonadota</taxon>
        <taxon>Betaproteobacteria</taxon>
        <taxon>Burkholderiales</taxon>
        <taxon>Oxalobacteraceae</taxon>
        <taxon>Undibacterium</taxon>
    </lineage>
</organism>
<gene>
    <name evidence="4" type="ORF">GCM10011396_49150</name>
</gene>
<dbReference type="AlphaFoldDB" id="A0A916XS67"/>
<reference evidence="4" key="2">
    <citation type="submission" date="2020-09" db="EMBL/GenBank/DDBJ databases">
        <authorList>
            <person name="Sun Q."/>
            <person name="Zhou Y."/>
        </authorList>
    </citation>
    <scope>NUCLEOTIDE SEQUENCE</scope>
    <source>
        <strain evidence="4">CGMCC 1.10998</strain>
    </source>
</reference>
<name>A0A916XS67_9BURK</name>
<feature type="signal peptide" evidence="2">
    <location>
        <begin position="1"/>
        <end position="20"/>
    </location>
</feature>
<dbReference type="Gene3D" id="1.10.238.10">
    <property type="entry name" value="EF-hand"/>
    <property type="match status" value="1"/>
</dbReference>
<feature type="chain" id="PRO_5036943021" description="EF-hand domain-containing protein" evidence="2">
    <location>
        <begin position="21"/>
        <end position="131"/>
    </location>
</feature>
<proteinExistence type="predicted"/>
<dbReference type="SUPFAM" id="SSF47473">
    <property type="entry name" value="EF-hand"/>
    <property type="match status" value="1"/>
</dbReference>
<evidence type="ECO:0000313" key="5">
    <source>
        <dbReference type="Proteomes" id="UP000637423"/>
    </source>
</evidence>
<dbReference type="InterPro" id="IPR002048">
    <property type="entry name" value="EF_hand_dom"/>
</dbReference>
<comment type="caution">
    <text evidence="4">The sequence shown here is derived from an EMBL/GenBank/DDBJ whole genome shotgun (WGS) entry which is preliminary data.</text>
</comment>
<evidence type="ECO:0000256" key="2">
    <source>
        <dbReference type="SAM" id="SignalP"/>
    </source>
</evidence>
<feature type="region of interest" description="Disordered" evidence="1">
    <location>
        <begin position="29"/>
        <end position="61"/>
    </location>
</feature>
<dbReference type="PROSITE" id="PS51257">
    <property type="entry name" value="PROKAR_LIPOPROTEIN"/>
    <property type="match status" value="1"/>
</dbReference>
<dbReference type="RefSeq" id="WP_188568780.1">
    <property type="nucleotide sequence ID" value="NZ_BMED01000006.1"/>
</dbReference>
<keyword evidence="5" id="KW-1185">Reference proteome</keyword>
<protein>
    <recommendedName>
        <fullName evidence="3">EF-hand domain-containing protein</fullName>
    </recommendedName>
</protein>
<reference evidence="4" key="1">
    <citation type="journal article" date="2014" name="Int. J. Syst. Evol. Microbiol.">
        <title>Complete genome sequence of Corynebacterium casei LMG S-19264T (=DSM 44701T), isolated from a smear-ripened cheese.</title>
        <authorList>
            <consortium name="US DOE Joint Genome Institute (JGI-PGF)"/>
            <person name="Walter F."/>
            <person name="Albersmeier A."/>
            <person name="Kalinowski J."/>
            <person name="Ruckert C."/>
        </authorList>
    </citation>
    <scope>NUCLEOTIDE SEQUENCE</scope>
    <source>
        <strain evidence="4">CGMCC 1.10998</strain>
    </source>
</reference>
<accession>A0A916XS67</accession>
<sequence>MKKLLGILILASGTTQACLAQNSQDTARAVPPYASPAHADPYLPPEKRIAPTQPPASGAALQEQALKKLKQQFDAADTSGNGAVTAVQARAAGLGYVAKNFEQIDTRKRGKVSFEEVKDYLQQRQKQQLRQ</sequence>